<dbReference type="Pfam" id="PF05345">
    <property type="entry name" value="He_PIG"/>
    <property type="match status" value="1"/>
</dbReference>
<dbReference type="InterPro" id="IPR013783">
    <property type="entry name" value="Ig-like_fold"/>
</dbReference>
<comment type="caution">
    <text evidence="2">The sequence shown here is derived from an EMBL/GenBank/DDBJ whole genome shotgun (WGS) entry which is preliminary data.</text>
</comment>
<keyword evidence="3" id="KW-1185">Reference proteome</keyword>
<dbReference type="Gene3D" id="2.60.40.10">
    <property type="entry name" value="Immunoglobulins"/>
    <property type="match status" value="2"/>
</dbReference>
<dbReference type="EMBL" id="PYGJ01000021">
    <property type="protein sequence ID" value="PSL17091.1"/>
    <property type="molecule type" value="Genomic_DNA"/>
</dbReference>
<dbReference type="Pfam" id="PF03797">
    <property type="entry name" value="Autotransporter"/>
    <property type="match status" value="1"/>
</dbReference>
<evidence type="ECO:0000259" key="1">
    <source>
        <dbReference type="PROSITE" id="PS51208"/>
    </source>
</evidence>
<dbReference type="NCBIfam" id="TIGR01414">
    <property type="entry name" value="autotrans_barl"/>
    <property type="match status" value="1"/>
</dbReference>
<dbReference type="InterPro" id="IPR006315">
    <property type="entry name" value="OM_autotransptr_brl_dom"/>
</dbReference>
<dbReference type="Gene3D" id="2.40.128.130">
    <property type="entry name" value="Autotransporter beta-domain"/>
    <property type="match status" value="1"/>
</dbReference>
<name>A0A2P8F5W1_9RHOB</name>
<protein>
    <submittedName>
        <fullName evidence="2">Outer membrane autotransporter protein</fullName>
    </submittedName>
</protein>
<evidence type="ECO:0000313" key="2">
    <source>
        <dbReference type="EMBL" id="PSL17091.1"/>
    </source>
</evidence>
<dbReference type="Proteomes" id="UP000240418">
    <property type="component" value="Unassembled WGS sequence"/>
</dbReference>
<reference evidence="2 3" key="1">
    <citation type="submission" date="2018-03" db="EMBL/GenBank/DDBJ databases">
        <title>Genomic Encyclopedia of Archaeal and Bacterial Type Strains, Phase II (KMG-II): from individual species to whole genera.</title>
        <authorList>
            <person name="Goeker M."/>
        </authorList>
    </citation>
    <scope>NUCLEOTIDE SEQUENCE [LARGE SCALE GENOMIC DNA]</scope>
    <source>
        <strain evidence="2 3">DSM 100673</strain>
    </source>
</reference>
<dbReference type="SUPFAM" id="SSF103515">
    <property type="entry name" value="Autotransporter"/>
    <property type="match status" value="1"/>
</dbReference>
<feature type="domain" description="Autotransporter" evidence="1">
    <location>
        <begin position="192"/>
        <end position="461"/>
    </location>
</feature>
<dbReference type="InterPro" id="IPR036709">
    <property type="entry name" value="Autotransporte_beta_dom_sf"/>
</dbReference>
<accession>A0A2P8F5W1</accession>
<evidence type="ECO:0000313" key="3">
    <source>
        <dbReference type="Proteomes" id="UP000240418"/>
    </source>
</evidence>
<dbReference type="InterPro" id="IPR005546">
    <property type="entry name" value="Autotransporte_beta"/>
</dbReference>
<sequence>MDGGTLPEGITLSRDGVFDGVPLQTGTFDLEVLAVDSQGNTGRRSYTIEIVPAEGIIDLTPDTLPNGRTYIEYEQQLSAQGGSGDYVFSIVEGALPLGIALSADGLILGTTRDRGDFNISVEVLDSQRNSGLINYALIIEEGRPDPSTDPDVGRLIDGHFRKATKFAGHMIRHLNRRTDFLHYKLNCTGLEDDCNRLGIWQEGQVSGNEEETTATLVLGADYGLNDNLFAGFSLGYGQTSESIGNLGTYSEATTNIYAGYFAAKLPGGFYLDGALGHGEIKFKDRRYILLRDVTETSERRGDYQFGSLKLSGDYPMQNNMVLSPYARYEAVRTNLDAYRESGISDLSLAYGNTNQTSQRAVVGAALEKVFPRRWGVITGTIQAEIGRNHESGYRQTITYLDTPDTTYVLEKAGSSSRHAALGLEINLISGPSHFDFGIFATQSGSSSKPDIGATFGWSYQF</sequence>
<dbReference type="GO" id="GO:0019867">
    <property type="term" value="C:outer membrane"/>
    <property type="evidence" value="ECO:0007669"/>
    <property type="project" value="InterPro"/>
</dbReference>
<gene>
    <name evidence="2" type="ORF">CLV88_1211</name>
</gene>
<dbReference type="PROSITE" id="PS51208">
    <property type="entry name" value="AUTOTRANSPORTER"/>
    <property type="match status" value="1"/>
</dbReference>
<dbReference type="AlphaFoldDB" id="A0A2P8F5W1"/>
<dbReference type="SMART" id="SM00869">
    <property type="entry name" value="Autotransporter"/>
    <property type="match status" value="1"/>
</dbReference>
<organism evidence="2 3">
    <name type="scientific">Shimia abyssi</name>
    <dbReference type="NCBI Taxonomy" id="1662395"/>
    <lineage>
        <taxon>Bacteria</taxon>
        <taxon>Pseudomonadati</taxon>
        <taxon>Pseudomonadota</taxon>
        <taxon>Alphaproteobacteria</taxon>
        <taxon>Rhodobacterales</taxon>
        <taxon>Roseobacteraceae</taxon>
    </lineage>
</organism>
<proteinExistence type="predicted"/>